<evidence type="ECO:0000313" key="6">
    <source>
        <dbReference type="Proteomes" id="UP000320643"/>
    </source>
</evidence>
<dbReference type="RefSeq" id="WP_143374788.1">
    <property type="nucleotide sequence ID" value="NZ_VJVZ01000013.1"/>
</dbReference>
<dbReference type="Pfam" id="PF12796">
    <property type="entry name" value="Ank_2"/>
    <property type="match status" value="1"/>
</dbReference>
<dbReference type="AlphaFoldDB" id="A0A552UVV6"/>
<dbReference type="Gene3D" id="1.25.40.20">
    <property type="entry name" value="Ankyrin repeat-containing domain"/>
    <property type="match status" value="1"/>
</dbReference>
<proteinExistence type="predicted"/>
<dbReference type="PROSITE" id="PS50297">
    <property type="entry name" value="ANK_REP_REGION"/>
    <property type="match status" value="1"/>
</dbReference>
<comment type="caution">
    <text evidence="5">The sequence shown here is derived from an EMBL/GenBank/DDBJ whole genome shotgun (WGS) entry which is preliminary data.</text>
</comment>
<dbReference type="GO" id="GO:0005737">
    <property type="term" value="C:cytoplasm"/>
    <property type="evidence" value="ECO:0007669"/>
    <property type="project" value="TreeGrafter"/>
</dbReference>
<dbReference type="Proteomes" id="UP000320643">
    <property type="component" value="Unassembled WGS sequence"/>
</dbReference>
<keyword evidence="4" id="KW-0732">Signal</keyword>
<dbReference type="PROSITE" id="PS50088">
    <property type="entry name" value="ANK_REPEAT"/>
    <property type="match status" value="2"/>
</dbReference>
<dbReference type="PANTHER" id="PTHR24198">
    <property type="entry name" value="ANKYRIN REPEAT AND PROTEIN KINASE DOMAIN-CONTAINING PROTEIN"/>
    <property type="match status" value="1"/>
</dbReference>
<evidence type="ECO:0000256" key="4">
    <source>
        <dbReference type="SAM" id="SignalP"/>
    </source>
</evidence>
<feature type="signal peptide" evidence="4">
    <location>
        <begin position="1"/>
        <end position="18"/>
    </location>
</feature>
<dbReference type="OrthoDB" id="5657095at2"/>
<organism evidence="5 6">
    <name type="scientific">Flavobacterium zepuense</name>
    <dbReference type="NCBI Taxonomy" id="2593302"/>
    <lineage>
        <taxon>Bacteria</taxon>
        <taxon>Pseudomonadati</taxon>
        <taxon>Bacteroidota</taxon>
        <taxon>Flavobacteriia</taxon>
        <taxon>Flavobacteriales</taxon>
        <taxon>Flavobacteriaceae</taxon>
        <taxon>Flavobacterium</taxon>
    </lineage>
</organism>
<keyword evidence="1" id="KW-0677">Repeat</keyword>
<gene>
    <name evidence="5" type="ORF">FMM05_17855</name>
</gene>
<dbReference type="EMBL" id="VJVZ01000013">
    <property type="protein sequence ID" value="TRW22371.1"/>
    <property type="molecule type" value="Genomic_DNA"/>
</dbReference>
<evidence type="ECO:0000256" key="2">
    <source>
        <dbReference type="ARBA" id="ARBA00023043"/>
    </source>
</evidence>
<feature type="repeat" description="ANK" evidence="3">
    <location>
        <begin position="52"/>
        <end position="84"/>
    </location>
</feature>
<evidence type="ECO:0000256" key="1">
    <source>
        <dbReference type="ARBA" id="ARBA00022737"/>
    </source>
</evidence>
<evidence type="ECO:0000256" key="3">
    <source>
        <dbReference type="PROSITE-ProRule" id="PRU00023"/>
    </source>
</evidence>
<keyword evidence="6" id="KW-1185">Reference proteome</keyword>
<dbReference type="Pfam" id="PF00023">
    <property type="entry name" value="Ank"/>
    <property type="match status" value="1"/>
</dbReference>
<protein>
    <submittedName>
        <fullName evidence="5">Ankyrin repeat domain-containing protein</fullName>
    </submittedName>
</protein>
<keyword evidence="2 3" id="KW-0040">ANK repeat</keyword>
<reference evidence="5 6" key="1">
    <citation type="submission" date="2019-07" db="EMBL/GenBank/DDBJ databases">
        <title>Flavobacterium sp. nov., isolated from glacier ice.</title>
        <authorList>
            <person name="Liu Q."/>
            <person name="Xin Y.-H."/>
        </authorList>
    </citation>
    <scope>NUCLEOTIDE SEQUENCE [LARGE SCALE GENOMIC DNA]</scope>
    <source>
        <strain evidence="5 6">ZT4R6</strain>
    </source>
</reference>
<dbReference type="SUPFAM" id="SSF48403">
    <property type="entry name" value="Ankyrin repeat"/>
    <property type="match status" value="1"/>
</dbReference>
<name>A0A552UVV6_9FLAO</name>
<dbReference type="InterPro" id="IPR036770">
    <property type="entry name" value="Ankyrin_rpt-contain_sf"/>
</dbReference>
<accession>A0A552UVV6</accession>
<dbReference type="PANTHER" id="PTHR24198:SF165">
    <property type="entry name" value="ANKYRIN REPEAT-CONTAINING PROTEIN-RELATED"/>
    <property type="match status" value="1"/>
</dbReference>
<dbReference type="SMART" id="SM00248">
    <property type="entry name" value="ANK"/>
    <property type="match status" value="3"/>
</dbReference>
<dbReference type="InterPro" id="IPR002110">
    <property type="entry name" value="Ankyrin_rpt"/>
</dbReference>
<sequence>MKKILLLIAFISSTLCNAQGKDVFDTARSGTVAEMQLLVKKNKDTINALNPAGFSPLILACYRGNAPVAEYLAKNVKDINYNSSNGTALASVAVKGDVPLAKVLLENKANPNIADPSGVTPLVYAVQFQNKELIALLLKYKADKNQKDKDGKSAYDHALFLNNQEIINLFK</sequence>
<feature type="repeat" description="ANK" evidence="3">
    <location>
        <begin position="117"/>
        <end position="149"/>
    </location>
</feature>
<feature type="chain" id="PRO_5022111829" evidence="4">
    <location>
        <begin position="19"/>
        <end position="171"/>
    </location>
</feature>
<evidence type="ECO:0000313" key="5">
    <source>
        <dbReference type="EMBL" id="TRW22371.1"/>
    </source>
</evidence>